<accession>A0ABZ2RN32</accession>
<evidence type="ECO:0008006" key="5">
    <source>
        <dbReference type="Google" id="ProtNLM"/>
    </source>
</evidence>
<dbReference type="Gene3D" id="1.10.10.10">
    <property type="entry name" value="Winged helix-like DNA-binding domain superfamily/Winged helix DNA-binding domain"/>
    <property type="match status" value="1"/>
</dbReference>
<evidence type="ECO:0000313" key="4">
    <source>
        <dbReference type="Proteomes" id="UP001460679"/>
    </source>
</evidence>
<dbReference type="Pfam" id="PF04297">
    <property type="entry name" value="UPF0122"/>
    <property type="match status" value="1"/>
</dbReference>
<evidence type="ECO:0000256" key="1">
    <source>
        <dbReference type="ARBA" id="ARBA00008720"/>
    </source>
</evidence>
<evidence type="ECO:0000256" key="2">
    <source>
        <dbReference type="ARBA" id="ARBA00024764"/>
    </source>
</evidence>
<gene>
    <name evidence="3" type="ORF">WG616_03465</name>
</gene>
<evidence type="ECO:0000313" key="3">
    <source>
        <dbReference type="EMBL" id="WXL28396.1"/>
    </source>
</evidence>
<proteinExistence type="inferred from homology"/>
<dbReference type="InterPro" id="IPR013324">
    <property type="entry name" value="RNA_pol_sigma_r3/r4-like"/>
</dbReference>
<comment type="function">
    <text evidence="2">Might take part in the signal recognition particle (SRP) pathway. This is inferred from the conservation of its genetic proximity to ftsY/ffh. May be a regulatory protein.</text>
</comment>
<sequence>MNKKSDEELLQERELIINLFEKYQDLLPRSQKQALYLHLFEDLSFSEIGSELAMTRSGAFDAVKKGKLKLQNIAKKINDENI</sequence>
<dbReference type="Proteomes" id="UP001460679">
    <property type="component" value="Chromosome"/>
</dbReference>
<reference evidence="3" key="1">
    <citation type="submission" date="2024-03" db="EMBL/GenBank/DDBJ databases">
        <title>Complete genome sequence of Mycoplasma gypis type strain B1/T1.</title>
        <authorList>
            <person name="Spergser J."/>
        </authorList>
    </citation>
    <scope>NUCLEOTIDE SEQUENCE [LARGE SCALE GENOMIC DNA]</scope>
    <source>
        <strain evidence="3">B1/T1</strain>
    </source>
</reference>
<dbReference type="InterPro" id="IPR007394">
    <property type="entry name" value="UPF0122"/>
</dbReference>
<dbReference type="InterPro" id="IPR036388">
    <property type="entry name" value="WH-like_DNA-bd_sf"/>
</dbReference>
<name>A0ABZ2RN32_9BACT</name>
<dbReference type="SUPFAM" id="SSF88659">
    <property type="entry name" value="Sigma3 and sigma4 domains of RNA polymerase sigma factors"/>
    <property type="match status" value="1"/>
</dbReference>
<comment type="similarity">
    <text evidence="1">Belongs to the UPF0122 family.</text>
</comment>
<dbReference type="RefSeq" id="WP_205499172.1">
    <property type="nucleotide sequence ID" value="NZ_CP148066.1"/>
</dbReference>
<dbReference type="EMBL" id="CP148066">
    <property type="protein sequence ID" value="WXL28396.1"/>
    <property type="molecule type" value="Genomic_DNA"/>
</dbReference>
<keyword evidence="4" id="KW-1185">Reference proteome</keyword>
<protein>
    <recommendedName>
        <fullName evidence="5">Sigma-70, region 4</fullName>
    </recommendedName>
</protein>
<organism evidence="3 4">
    <name type="scientific">[Mycoplasma] gypis</name>
    <dbReference type="NCBI Taxonomy" id="92404"/>
    <lineage>
        <taxon>Bacteria</taxon>
        <taxon>Bacillati</taxon>
        <taxon>Mycoplasmatota</taxon>
        <taxon>Mycoplasmoidales</taxon>
        <taxon>Metamycoplasmataceae</taxon>
        <taxon>Metamycoplasma</taxon>
    </lineage>
</organism>